<comment type="caution">
    <text evidence="2">The sequence shown here is derived from an EMBL/GenBank/DDBJ whole genome shotgun (WGS) entry which is preliminary data.</text>
</comment>
<evidence type="ECO:0000313" key="3">
    <source>
        <dbReference type="Proteomes" id="UP001558652"/>
    </source>
</evidence>
<organism evidence="2 3">
    <name type="scientific">Ranatra chinensis</name>
    <dbReference type="NCBI Taxonomy" id="642074"/>
    <lineage>
        <taxon>Eukaryota</taxon>
        <taxon>Metazoa</taxon>
        <taxon>Ecdysozoa</taxon>
        <taxon>Arthropoda</taxon>
        <taxon>Hexapoda</taxon>
        <taxon>Insecta</taxon>
        <taxon>Pterygota</taxon>
        <taxon>Neoptera</taxon>
        <taxon>Paraneoptera</taxon>
        <taxon>Hemiptera</taxon>
        <taxon>Heteroptera</taxon>
        <taxon>Panheteroptera</taxon>
        <taxon>Nepomorpha</taxon>
        <taxon>Nepidae</taxon>
        <taxon>Ranatrinae</taxon>
        <taxon>Ranatra</taxon>
    </lineage>
</organism>
<evidence type="ECO:0008006" key="4">
    <source>
        <dbReference type="Google" id="ProtNLM"/>
    </source>
</evidence>
<gene>
    <name evidence="2" type="ORF">AAG570_006758</name>
</gene>
<dbReference type="AlphaFoldDB" id="A0ABD0YV13"/>
<keyword evidence="3" id="KW-1185">Reference proteome</keyword>
<evidence type="ECO:0000256" key="1">
    <source>
        <dbReference type="SAM" id="MobiDB-lite"/>
    </source>
</evidence>
<dbReference type="Proteomes" id="UP001558652">
    <property type="component" value="Unassembled WGS sequence"/>
</dbReference>
<sequence>MSTKSSIGVMLTSVRMSDETQWVLQGALVWALPFSKTRTLVVIALLVTLSEAAIISQAGNQDLNNDKGKKENSERNEDSKSKERLSKLTLDIDKAMREYLDDVGYAARRQKRDEQAELSKCSDIATGVAGVMGGVTATMPNPVTGFIAAMAGVLAGTCALSKHVEYVEDDSWDQYSILSGEG</sequence>
<evidence type="ECO:0000313" key="2">
    <source>
        <dbReference type="EMBL" id="KAL1139781.1"/>
    </source>
</evidence>
<name>A0ABD0YV13_9HEMI</name>
<feature type="region of interest" description="Disordered" evidence="1">
    <location>
        <begin position="61"/>
        <end position="84"/>
    </location>
</feature>
<reference evidence="2 3" key="1">
    <citation type="submission" date="2024-07" db="EMBL/GenBank/DDBJ databases">
        <title>Chromosome-level genome assembly of the water stick insect Ranatra chinensis (Heteroptera: Nepidae).</title>
        <authorList>
            <person name="Liu X."/>
        </authorList>
    </citation>
    <scope>NUCLEOTIDE SEQUENCE [LARGE SCALE GENOMIC DNA]</scope>
    <source>
        <strain evidence="2">Cailab_2021Rc</strain>
        <tissue evidence="2">Muscle</tissue>
    </source>
</reference>
<feature type="compositionally biased region" description="Basic and acidic residues" evidence="1">
    <location>
        <begin position="64"/>
        <end position="84"/>
    </location>
</feature>
<proteinExistence type="predicted"/>
<accession>A0ABD0YV13</accession>
<protein>
    <recommendedName>
        <fullName evidence="4">Glycine zipper domain-containing protein</fullName>
    </recommendedName>
</protein>
<dbReference type="EMBL" id="JBFDAA010000002">
    <property type="protein sequence ID" value="KAL1139781.1"/>
    <property type="molecule type" value="Genomic_DNA"/>
</dbReference>